<evidence type="ECO:0000256" key="8">
    <source>
        <dbReference type="ARBA" id="ARBA00022723"/>
    </source>
</evidence>
<dbReference type="PANTHER" id="PTHR11579">
    <property type="entry name" value="PROTEIN-L-ISOASPARTATE O-METHYLTRANSFERASE"/>
    <property type="match status" value="1"/>
</dbReference>
<dbReference type="PROSITE" id="PS00518">
    <property type="entry name" value="ZF_RING_1"/>
    <property type="match status" value="1"/>
</dbReference>
<dbReference type="PROSITE" id="PS50119">
    <property type="entry name" value="ZF_BBOX"/>
    <property type="match status" value="1"/>
</dbReference>
<evidence type="ECO:0000256" key="1">
    <source>
        <dbReference type="ARBA" id="ARBA00004496"/>
    </source>
</evidence>
<dbReference type="InterPro" id="IPR029063">
    <property type="entry name" value="SAM-dependent_MTases_sf"/>
</dbReference>
<dbReference type="InterPro" id="IPR000682">
    <property type="entry name" value="PCMT"/>
</dbReference>
<keyword evidence="8" id="KW-0479">Metal-binding</keyword>
<dbReference type="InParanoid" id="A0A078A292"/>
<evidence type="ECO:0000256" key="6">
    <source>
        <dbReference type="ARBA" id="ARBA00022679"/>
    </source>
</evidence>
<dbReference type="Pfam" id="PF00643">
    <property type="entry name" value="zf-B_box"/>
    <property type="match status" value="1"/>
</dbReference>
<dbReference type="PROSITE" id="PS50089">
    <property type="entry name" value="ZF_RING_2"/>
    <property type="match status" value="1"/>
</dbReference>
<keyword evidence="10" id="KW-0862">Zinc</keyword>
<reference evidence="14 15" key="1">
    <citation type="submission" date="2014-06" db="EMBL/GenBank/DDBJ databases">
        <authorList>
            <person name="Swart Estienne"/>
        </authorList>
    </citation>
    <scope>NUCLEOTIDE SEQUENCE [LARGE SCALE GENOMIC DNA]</scope>
    <source>
        <strain evidence="14 15">130c</strain>
    </source>
</reference>
<keyword evidence="9 11" id="KW-0863">Zinc-finger</keyword>
<dbReference type="SUPFAM" id="SSF57850">
    <property type="entry name" value="RING/U-box"/>
    <property type="match status" value="1"/>
</dbReference>
<protein>
    <recommendedName>
        <fullName evidence="3">protein-L-isoaspartate(D-aspartate) O-methyltransferase</fullName>
        <ecNumber evidence="3">2.1.1.77</ecNumber>
    </recommendedName>
</protein>
<dbReference type="OrthoDB" id="73890at2759"/>
<accession>A0A078A292</accession>
<evidence type="ECO:0000256" key="11">
    <source>
        <dbReference type="PROSITE-ProRule" id="PRU00024"/>
    </source>
</evidence>
<dbReference type="SMART" id="SM00336">
    <property type="entry name" value="BBOX"/>
    <property type="match status" value="1"/>
</dbReference>
<evidence type="ECO:0000256" key="3">
    <source>
        <dbReference type="ARBA" id="ARBA00011890"/>
    </source>
</evidence>
<dbReference type="InterPro" id="IPR000315">
    <property type="entry name" value="Znf_B-box"/>
</dbReference>
<evidence type="ECO:0000256" key="2">
    <source>
        <dbReference type="ARBA" id="ARBA00005369"/>
    </source>
</evidence>
<organism evidence="14 15">
    <name type="scientific">Stylonychia lemnae</name>
    <name type="common">Ciliate</name>
    <dbReference type="NCBI Taxonomy" id="5949"/>
    <lineage>
        <taxon>Eukaryota</taxon>
        <taxon>Sar</taxon>
        <taxon>Alveolata</taxon>
        <taxon>Ciliophora</taxon>
        <taxon>Intramacronucleata</taxon>
        <taxon>Spirotrichea</taxon>
        <taxon>Stichotrichia</taxon>
        <taxon>Sporadotrichida</taxon>
        <taxon>Oxytrichidae</taxon>
        <taxon>Stylonychinae</taxon>
        <taxon>Stylonychia</taxon>
    </lineage>
</organism>
<dbReference type="Pfam" id="PF01135">
    <property type="entry name" value="PCMT"/>
    <property type="match status" value="1"/>
</dbReference>
<dbReference type="SUPFAM" id="SSF57845">
    <property type="entry name" value="B-box zinc-binding domain"/>
    <property type="match status" value="1"/>
</dbReference>
<evidence type="ECO:0000256" key="5">
    <source>
        <dbReference type="ARBA" id="ARBA00022603"/>
    </source>
</evidence>
<sequence>MESLEEILTCKICMERINDQERKPLFLLCGHTFCQKCLRFVYKKPLISCPLDKTVHRFESFDKIPTNFSVLNAIHSTQQNSQLNSFIRNEKKCDKHQREALKFYCVTHDAVICQECLLNEHLGQGHEIISAEKILRKEVLKKDIDQCQEKLEQQSQLIDQVQGYLLQSIQEQKENMDNCIRALICEIEIQLEQCQKNYDQAVVDVKEKVLNELSMLAKYKEQVSQIKVKIDDCEENSGNFIEDANQIINDVINYQVTLKSDEMEIDDCIYLDKQLSKHIFLDSRNNPDPQLKQLLMTFKSREIINQEIFELMIKIDRKNFVKEENTHLAYQDIPRSIGWGTTISAPHMHAMTLQKLHRHFLQGGKALDIGTGSGYVAACFAEAMGKDCKVYMLDHIQEVIDFAVKNIKKANPYLIKQKRIIAICQDGRKGYPEEGPYDIIHVGGAIEEVSQILLDQLKPGGVIWAPVGGSFTQDICVINKSLDGSITTSKIMEVRYGSLTSIDNQLSDF</sequence>
<keyword evidence="7" id="KW-0949">S-adenosyl-L-methionine</keyword>
<evidence type="ECO:0000256" key="10">
    <source>
        <dbReference type="ARBA" id="ARBA00022833"/>
    </source>
</evidence>
<dbReference type="Gene3D" id="3.40.50.150">
    <property type="entry name" value="Vaccinia Virus protein VP39"/>
    <property type="match status" value="1"/>
</dbReference>
<dbReference type="SMART" id="SM00184">
    <property type="entry name" value="RING"/>
    <property type="match status" value="1"/>
</dbReference>
<evidence type="ECO:0000256" key="4">
    <source>
        <dbReference type="ARBA" id="ARBA00022490"/>
    </source>
</evidence>
<keyword evidence="5 14" id="KW-0489">Methyltransferase</keyword>
<dbReference type="Proteomes" id="UP000039865">
    <property type="component" value="Unassembled WGS sequence"/>
</dbReference>
<dbReference type="EC" id="2.1.1.77" evidence="3"/>
<evidence type="ECO:0000313" key="15">
    <source>
        <dbReference type="Proteomes" id="UP000039865"/>
    </source>
</evidence>
<dbReference type="Gene3D" id="3.30.160.60">
    <property type="entry name" value="Classic Zinc Finger"/>
    <property type="match status" value="1"/>
</dbReference>
<keyword evidence="4" id="KW-0963">Cytoplasm</keyword>
<dbReference type="InterPro" id="IPR017907">
    <property type="entry name" value="Znf_RING_CS"/>
</dbReference>
<dbReference type="Gene3D" id="3.30.40.10">
    <property type="entry name" value="Zinc/RING finger domain, C3HC4 (zinc finger)"/>
    <property type="match status" value="1"/>
</dbReference>
<dbReference type="GO" id="GO:0032259">
    <property type="term" value="P:methylation"/>
    <property type="evidence" value="ECO:0007669"/>
    <property type="project" value="UniProtKB-KW"/>
</dbReference>
<dbReference type="EMBL" id="CCKQ01003753">
    <property type="protein sequence ID" value="CDW74894.1"/>
    <property type="molecule type" value="Genomic_DNA"/>
</dbReference>
<dbReference type="InterPro" id="IPR001841">
    <property type="entry name" value="Znf_RING"/>
</dbReference>
<dbReference type="GO" id="GO:0005737">
    <property type="term" value="C:cytoplasm"/>
    <property type="evidence" value="ECO:0007669"/>
    <property type="project" value="UniProtKB-SubCell"/>
</dbReference>
<dbReference type="InterPro" id="IPR027370">
    <property type="entry name" value="Znf-RING_euk"/>
</dbReference>
<proteinExistence type="inferred from homology"/>
<dbReference type="SUPFAM" id="SSF53335">
    <property type="entry name" value="S-adenosyl-L-methionine-dependent methyltransferases"/>
    <property type="match status" value="1"/>
</dbReference>
<comment type="subcellular location">
    <subcellularLocation>
        <location evidence="1">Cytoplasm</location>
    </subcellularLocation>
</comment>
<feature type="domain" description="RING-type" evidence="12">
    <location>
        <begin position="10"/>
        <end position="53"/>
    </location>
</feature>
<evidence type="ECO:0000256" key="9">
    <source>
        <dbReference type="ARBA" id="ARBA00022771"/>
    </source>
</evidence>
<evidence type="ECO:0000313" key="14">
    <source>
        <dbReference type="EMBL" id="CDW74894.1"/>
    </source>
</evidence>
<dbReference type="InterPro" id="IPR013083">
    <property type="entry name" value="Znf_RING/FYVE/PHD"/>
</dbReference>
<dbReference type="Pfam" id="PF13445">
    <property type="entry name" value="zf-RING_UBOX"/>
    <property type="match status" value="1"/>
</dbReference>
<keyword evidence="6 14" id="KW-0808">Transferase</keyword>
<evidence type="ECO:0000256" key="7">
    <source>
        <dbReference type="ARBA" id="ARBA00022691"/>
    </source>
</evidence>
<evidence type="ECO:0000259" key="12">
    <source>
        <dbReference type="PROSITE" id="PS50089"/>
    </source>
</evidence>
<feature type="domain" description="B box-type" evidence="13">
    <location>
        <begin position="88"/>
        <end position="131"/>
    </location>
</feature>
<gene>
    <name evidence="14" type="primary">Contig4599.g4917</name>
    <name evidence="14" type="ORF">STYLEM_3878</name>
</gene>
<dbReference type="GO" id="GO:0008270">
    <property type="term" value="F:zinc ion binding"/>
    <property type="evidence" value="ECO:0007669"/>
    <property type="project" value="UniProtKB-KW"/>
</dbReference>
<evidence type="ECO:0000259" key="13">
    <source>
        <dbReference type="PROSITE" id="PS50119"/>
    </source>
</evidence>
<comment type="similarity">
    <text evidence="2">Belongs to the methyltransferase superfamily. L-isoaspartyl/D-aspartyl protein methyltransferase family.</text>
</comment>
<dbReference type="GO" id="GO:0004719">
    <property type="term" value="F:protein-L-isoaspartate (D-aspartate) O-methyltransferase activity"/>
    <property type="evidence" value="ECO:0007669"/>
    <property type="project" value="UniProtKB-EC"/>
</dbReference>
<dbReference type="PANTHER" id="PTHR11579:SF0">
    <property type="entry name" value="PROTEIN-L-ISOASPARTATE(D-ASPARTATE) O-METHYLTRANSFERASE"/>
    <property type="match status" value="1"/>
</dbReference>
<dbReference type="CDD" id="cd02440">
    <property type="entry name" value="AdoMet_MTases"/>
    <property type="match status" value="1"/>
</dbReference>
<keyword evidence="15" id="KW-1185">Reference proteome</keyword>
<name>A0A078A292_STYLE</name>
<dbReference type="AlphaFoldDB" id="A0A078A292"/>